<organism evidence="3">
    <name type="scientific">marine sediment metagenome</name>
    <dbReference type="NCBI Taxonomy" id="412755"/>
    <lineage>
        <taxon>unclassified sequences</taxon>
        <taxon>metagenomes</taxon>
        <taxon>ecological metagenomes</taxon>
    </lineage>
</organism>
<dbReference type="PANTHER" id="PTHR42783:SF3">
    <property type="entry name" value="GLUTAMATE SYNTHASE [NADPH] SMALL CHAIN-RELATED"/>
    <property type="match status" value="1"/>
</dbReference>
<protein>
    <recommendedName>
        <fullName evidence="4">4Fe-4S ferredoxin-type domain-containing protein</fullName>
    </recommendedName>
</protein>
<name>A0A0F9CZF4_9ZZZZ</name>
<evidence type="ECO:0000259" key="2">
    <source>
        <dbReference type="Pfam" id="PF14691"/>
    </source>
</evidence>
<dbReference type="PANTHER" id="PTHR42783">
    <property type="entry name" value="GLUTAMATE SYNTHASE [NADPH] SMALL CHAIN"/>
    <property type="match status" value="1"/>
</dbReference>
<dbReference type="PRINTS" id="PR00469">
    <property type="entry name" value="PNDRDTASEII"/>
</dbReference>
<dbReference type="Gene3D" id="1.10.1060.10">
    <property type="entry name" value="Alpha-helical ferredoxin"/>
    <property type="match status" value="1"/>
</dbReference>
<proteinExistence type="predicted"/>
<dbReference type="InterPro" id="IPR023753">
    <property type="entry name" value="FAD/NAD-binding_dom"/>
</dbReference>
<feature type="non-terminal residue" evidence="3">
    <location>
        <position position="1"/>
    </location>
</feature>
<evidence type="ECO:0008006" key="4">
    <source>
        <dbReference type="Google" id="ProtNLM"/>
    </source>
</evidence>
<dbReference type="Pfam" id="PF14691">
    <property type="entry name" value="Fer4_20"/>
    <property type="match status" value="1"/>
</dbReference>
<dbReference type="InterPro" id="IPR028261">
    <property type="entry name" value="DPD_II"/>
</dbReference>
<dbReference type="GO" id="GO:0051536">
    <property type="term" value="F:iron-sulfur cluster binding"/>
    <property type="evidence" value="ECO:0007669"/>
    <property type="project" value="InterPro"/>
</dbReference>
<sequence>IVFPKNFIYPTPDAAPCPIGGAKLEILIFEPMCYKQLAEAFREIQKGYSPQEAVTEAFRCIKCEDAPCTKGCPADVDVPKFIRQIASRNFSGAIRVIKEDNILAGICARVCPQRCLCERKCSSSELAEPIKIGLLQRFTADWEMEKGPKPLRSLPAKGISVAVVGSGPAGLSAATFLKRLGYDVDLFESERYAGGVLTYGIPAYRLPKQVVCQEIEYIQSLGVKIHTEHPVQNPVSLLKTYKAVFIGAGVSRPTRLNIPGEELLGVIQARELLREVNLALAQQRDFGMTLGDRVVVIGGGNAAIDAAVAASKLGSKGVFILYRRSEKEMPAWHEEREFARDQGVDIQTLTSPTRFLGKNGRLSKIECVKMRLGGLDTSSRRRSTPVSGSEFCISCDTGILAISQTPALEWEELIREPTGLIKVNEKTLETPIPGIYAGGDLIRGSDMVVRAVGDGKRAAFAIDQWIQEKN</sequence>
<feature type="domain" description="FAD/NAD(P)-binding" evidence="1">
    <location>
        <begin position="160"/>
        <end position="455"/>
    </location>
</feature>
<feature type="domain" description="Dihydroprymidine dehydrogenase" evidence="2">
    <location>
        <begin position="39"/>
        <end position="147"/>
    </location>
</feature>
<dbReference type="InterPro" id="IPR036188">
    <property type="entry name" value="FAD/NAD-bd_sf"/>
</dbReference>
<gene>
    <name evidence="3" type="ORF">LCGC14_2550090</name>
</gene>
<dbReference type="PRINTS" id="PR00368">
    <property type="entry name" value="FADPNR"/>
</dbReference>
<dbReference type="EMBL" id="LAZR01041827">
    <property type="protein sequence ID" value="KKL11011.1"/>
    <property type="molecule type" value="Genomic_DNA"/>
</dbReference>
<dbReference type="SUPFAM" id="SSF46548">
    <property type="entry name" value="alpha-helical ferredoxin"/>
    <property type="match status" value="1"/>
</dbReference>
<evidence type="ECO:0000313" key="3">
    <source>
        <dbReference type="EMBL" id="KKL11011.1"/>
    </source>
</evidence>
<comment type="caution">
    <text evidence="3">The sequence shown here is derived from an EMBL/GenBank/DDBJ whole genome shotgun (WGS) entry which is preliminary data.</text>
</comment>
<dbReference type="InterPro" id="IPR009051">
    <property type="entry name" value="Helical_ferredxn"/>
</dbReference>
<evidence type="ECO:0000259" key="1">
    <source>
        <dbReference type="Pfam" id="PF07992"/>
    </source>
</evidence>
<accession>A0A0F9CZF4</accession>
<dbReference type="SUPFAM" id="SSF51971">
    <property type="entry name" value="Nucleotide-binding domain"/>
    <property type="match status" value="1"/>
</dbReference>
<reference evidence="3" key="1">
    <citation type="journal article" date="2015" name="Nature">
        <title>Complex archaea that bridge the gap between prokaryotes and eukaryotes.</title>
        <authorList>
            <person name="Spang A."/>
            <person name="Saw J.H."/>
            <person name="Jorgensen S.L."/>
            <person name="Zaremba-Niedzwiedzka K."/>
            <person name="Martijn J."/>
            <person name="Lind A.E."/>
            <person name="van Eijk R."/>
            <person name="Schleper C."/>
            <person name="Guy L."/>
            <person name="Ettema T.J."/>
        </authorList>
    </citation>
    <scope>NUCLEOTIDE SEQUENCE</scope>
</reference>
<dbReference type="Pfam" id="PF07992">
    <property type="entry name" value="Pyr_redox_2"/>
    <property type="match status" value="1"/>
</dbReference>
<dbReference type="Gene3D" id="3.50.50.60">
    <property type="entry name" value="FAD/NAD(P)-binding domain"/>
    <property type="match status" value="2"/>
</dbReference>
<dbReference type="GO" id="GO:0016491">
    <property type="term" value="F:oxidoreductase activity"/>
    <property type="evidence" value="ECO:0007669"/>
    <property type="project" value="InterPro"/>
</dbReference>
<dbReference type="AlphaFoldDB" id="A0A0F9CZF4"/>